<gene>
    <name evidence="2" type="ORF">OE88DRAFT_189296</name>
</gene>
<feature type="compositionally biased region" description="Basic and acidic residues" evidence="1">
    <location>
        <begin position="212"/>
        <end position="223"/>
    </location>
</feature>
<name>A0A5C3N0R5_9AGAM</name>
<feature type="region of interest" description="Disordered" evidence="1">
    <location>
        <begin position="94"/>
        <end position="224"/>
    </location>
</feature>
<organism evidence="2 3">
    <name type="scientific">Heliocybe sulcata</name>
    <dbReference type="NCBI Taxonomy" id="5364"/>
    <lineage>
        <taxon>Eukaryota</taxon>
        <taxon>Fungi</taxon>
        <taxon>Dikarya</taxon>
        <taxon>Basidiomycota</taxon>
        <taxon>Agaricomycotina</taxon>
        <taxon>Agaricomycetes</taxon>
        <taxon>Gloeophyllales</taxon>
        <taxon>Gloeophyllaceae</taxon>
        <taxon>Heliocybe</taxon>
    </lineage>
</organism>
<dbReference type="Proteomes" id="UP000305948">
    <property type="component" value="Unassembled WGS sequence"/>
</dbReference>
<reference evidence="2 3" key="1">
    <citation type="journal article" date="2019" name="Nat. Ecol. Evol.">
        <title>Megaphylogeny resolves global patterns of mushroom evolution.</title>
        <authorList>
            <person name="Varga T."/>
            <person name="Krizsan K."/>
            <person name="Foldi C."/>
            <person name="Dima B."/>
            <person name="Sanchez-Garcia M."/>
            <person name="Sanchez-Ramirez S."/>
            <person name="Szollosi G.J."/>
            <person name="Szarkandi J.G."/>
            <person name="Papp V."/>
            <person name="Albert L."/>
            <person name="Andreopoulos W."/>
            <person name="Angelini C."/>
            <person name="Antonin V."/>
            <person name="Barry K.W."/>
            <person name="Bougher N.L."/>
            <person name="Buchanan P."/>
            <person name="Buyck B."/>
            <person name="Bense V."/>
            <person name="Catcheside P."/>
            <person name="Chovatia M."/>
            <person name="Cooper J."/>
            <person name="Damon W."/>
            <person name="Desjardin D."/>
            <person name="Finy P."/>
            <person name="Geml J."/>
            <person name="Haridas S."/>
            <person name="Hughes K."/>
            <person name="Justo A."/>
            <person name="Karasinski D."/>
            <person name="Kautmanova I."/>
            <person name="Kiss B."/>
            <person name="Kocsube S."/>
            <person name="Kotiranta H."/>
            <person name="LaButti K.M."/>
            <person name="Lechner B.E."/>
            <person name="Liimatainen K."/>
            <person name="Lipzen A."/>
            <person name="Lukacs Z."/>
            <person name="Mihaltcheva S."/>
            <person name="Morgado L.N."/>
            <person name="Niskanen T."/>
            <person name="Noordeloos M.E."/>
            <person name="Ohm R.A."/>
            <person name="Ortiz-Santana B."/>
            <person name="Ovrebo C."/>
            <person name="Racz N."/>
            <person name="Riley R."/>
            <person name="Savchenko A."/>
            <person name="Shiryaev A."/>
            <person name="Soop K."/>
            <person name="Spirin V."/>
            <person name="Szebenyi C."/>
            <person name="Tomsovsky M."/>
            <person name="Tulloss R.E."/>
            <person name="Uehling J."/>
            <person name="Grigoriev I.V."/>
            <person name="Vagvolgyi C."/>
            <person name="Papp T."/>
            <person name="Martin F.M."/>
            <person name="Miettinen O."/>
            <person name="Hibbett D.S."/>
            <person name="Nagy L.G."/>
        </authorList>
    </citation>
    <scope>NUCLEOTIDE SEQUENCE [LARGE SCALE GENOMIC DNA]</scope>
    <source>
        <strain evidence="2 3">OMC1185</strain>
    </source>
</reference>
<dbReference type="OrthoDB" id="3262817at2759"/>
<accession>A0A5C3N0R5</accession>
<feature type="compositionally biased region" description="Polar residues" evidence="1">
    <location>
        <begin position="96"/>
        <end position="105"/>
    </location>
</feature>
<dbReference type="EMBL" id="ML213512">
    <property type="protein sequence ID" value="TFK50877.1"/>
    <property type="molecule type" value="Genomic_DNA"/>
</dbReference>
<proteinExistence type="predicted"/>
<keyword evidence="3" id="KW-1185">Reference proteome</keyword>
<dbReference type="AlphaFoldDB" id="A0A5C3N0R5"/>
<feature type="compositionally biased region" description="Basic and acidic residues" evidence="1">
    <location>
        <begin position="157"/>
        <end position="183"/>
    </location>
</feature>
<evidence type="ECO:0000313" key="3">
    <source>
        <dbReference type="Proteomes" id="UP000305948"/>
    </source>
</evidence>
<evidence type="ECO:0000313" key="2">
    <source>
        <dbReference type="EMBL" id="TFK50877.1"/>
    </source>
</evidence>
<feature type="compositionally biased region" description="Basic and acidic residues" evidence="1">
    <location>
        <begin position="138"/>
        <end position="149"/>
    </location>
</feature>
<sequence>MLFSACINPSLKSSIDLVILSYSNRREIVPLPRTYADTETLARQIFGLDRRGKLGFKTQDLDACGGKPAFINERAWDALRLLLSTIEIDIDDGERQLSSSDNEAGSSRPRSDSSSEADEKEEFVVLKSLSTVTKGKMHSVDEEPPRYSREQSPASPTRDRIKLEMQTDGEIGRKLLQDREPNKPEGSSSDPIKSLASVASDSGAGQPPMHRVPSDHAMEDGEQHCSGCPHVTSILDIANNSSQATITIKQEKARSVPVYQPISSMQEYSSASQQSQGDSASTDKFLVTIEHRATGKQALFRTRGDYPVSKVLLSACKSFKLEYERSNLFLVGEDGLWTRAKADDTMARAGARENGRFVVEDAF</sequence>
<evidence type="ECO:0000256" key="1">
    <source>
        <dbReference type="SAM" id="MobiDB-lite"/>
    </source>
</evidence>
<dbReference type="STRING" id="5364.A0A5C3N0R5"/>
<protein>
    <submittedName>
        <fullName evidence="2">Uncharacterized protein</fullName>
    </submittedName>
</protein>